<name>A0A067SZW7_GALM3</name>
<dbReference type="AlphaFoldDB" id="A0A067SZW7"/>
<feature type="compositionally biased region" description="Low complexity" evidence="1">
    <location>
        <begin position="8"/>
        <end position="49"/>
    </location>
</feature>
<keyword evidence="3" id="KW-1185">Reference proteome</keyword>
<evidence type="ECO:0000256" key="1">
    <source>
        <dbReference type="SAM" id="MobiDB-lite"/>
    </source>
</evidence>
<protein>
    <submittedName>
        <fullName evidence="2">Uncharacterized protein</fullName>
    </submittedName>
</protein>
<proteinExistence type="predicted"/>
<feature type="region of interest" description="Disordered" evidence="1">
    <location>
        <begin position="1"/>
        <end position="56"/>
    </location>
</feature>
<accession>A0A067SZW7</accession>
<evidence type="ECO:0000313" key="2">
    <source>
        <dbReference type="EMBL" id="KDR76450.1"/>
    </source>
</evidence>
<gene>
    <name evidence="2" type="ORF">GALMADRAFT_139384</name>
</gene>
<evidence type="ECO:0000313" key="3">
    <source>
        <dbReference type="Proteomes" id="UP000027222"/>
    </source>
</evidence>
<organism evidence="2 3">
    <name type="scientific">Galerina marginata (strain CBS 339.88)</name>
    <dbReference type="NCBI Taxonomy" id="685588"/>
    <lineage>
        <taxon>Eukaryota</taxon>
        <taxon>Fungi</taxon>
        <taxon>Dikarya</taxon>
        <taxon>Basidiomycota</taxon>
        <taxon>Agaricomycotina</taxon>
        <taxon>Agaricomycetes</taxon>
        <taxon>Agaricomycetidae</taxon>
        <taxon>Agaricales</taxon>
        <taxon>Agaricineae</taxon>
        <taxon>Strophariaceae</taxon>
        <taxon>Galerina</taxon>
    </lineage>
</organism>
<reference evidence="3" key="1">
    <citation type="journal article" date="2014" name="Proc. Natl. Acad. Sci. U.S.A.">
        <title>Extensive sampling of basidiomycete genomes demonstrates inadequacy of the white-rot/brown-rot paradigm for wood decay fungi.</title>
        <authorList>
            <person name="Riley R."/>
            <person name="Salamov A.A."/>
            <person name="Brown D.W."/>
            <person name="Nagy L.G."/>
            <person name="Floudas D."/>
            <person name="Held B.W."/>
            <person name="Levasseur A."/>
            <person name="Lombard V."/>
            <person name="Morin E."/>
            <person name="Otillar R."/>
            <person name="Lindquist E.A."/>
            <person name="Sun H."/>
            <person name="LaButti K.M."/>
            <person name="Schmutz J."/>
            <person name="Jabbour D."/>
            <person name="Luo H."/>
            <person name="Baker S.E."/>
            <person name="Pisabarro A.G."/>
            <person name="Walton J.D."/>
            <person name="Blanchette R.A."/>
            <person name="Henrissat B."/>
            <person name="Martin F."/>
            <person name="Cullen D."/>
            <person name="Hibbett D.S."/>
            <person name="Grigoriev I.V."/>
        </authorList>
    </citation>
    <scope>NUCLEOTIDE SEQUENCE [LARGE SCALE GENOMIC DNA]</scope>
    <source>
        <strain evidence="3">CBS 339.88</strain>
    </source>
</reference>
<dbReference type="HOGENOM" id="CLU_3014283_0_0_1"/>
<sequence>MPAKNTPSAAAKISGAQAKATPTPSAKKAPGSSPSKTPAEPKAATTKPAKAPKKAT</sequence>
<dbReference type="Proteomes" id="UP000027222">
    <property type="component" value="Unassembled WGS sequence"/>
</dbReference>
<dbReference type="EMBL" id="KL142378">
    <property type="protein sequence ID" value="KDR76450.1"/>
    <property type="molecule type" value="Genomic_DNA"/>
</dbReference>